<dbReference type="InterPro" id="IPR023827">
    <property type="entry name" value="Peptidase_S8_Asp-AS"/>
</dbReference>
<keyword evidence="3 9" id="KW-0645">Protease</keyword>
<dbReference type="AlphaFoldDB" id="A0A6I9QDP2"/>
<feature type="domain" description="PA" evidence="13">
    <location>
        <begin position="387"/>
        <end position="456"/>
    </location>
</feature>
<dbReference type="Pfam" id="PF00082">
    <property type="entry name" value="Peptidase_S8"/>
    <property type="match status" value="1"/>
</dbReference>
<dbReference type="Proteomes" id="UP000504607">
    <property type="component" value="Unplaced"/>
</dbReference>
<dbReference type="PRINTS" id="PR00723">
    <property type="entry name" value="SUBTILISIN"/>
</dbReference>
<dbReference type="InterPro" id="IPR015500">
    <property type="entry name" value="Peptidase_S8_subtilisin-rel"/>
</dbReference>
<accession>A0A6I9QDP2</accession>
<feature type="active site" description="Charge relay system" evidence="8 9">
    <location>
        <position position="154"/>
    </location>
</feature>
<keyword evidence="4 11" id="KW-0732">Signal</keyword>
<evidence type="ECO:0000256" key="4">
    <source>
        <dbReference type="ARBA" id="ARBA00022729"/>
    </source>
</evidence>
<name>A0A6I9QDP2_ELAGV</name>
<evidence type="ECO:0000256" key="6">
    <source>
        <dbReference type="ARBA" id="ARBA00022825"/>
    </source>
</evidence>
<dbReference type="InterPro" id="IPR045051">
    <property type="entry name" value="SBT"/>
</dbReference>
<feature type="active site" description="Charge relay system" evidence="8 9">
    <location>
        <position position="212"/>
    </location>
</feature>
<dbReference type="InterPro" id="IPR034197">
    <property type="entry name" value="Peptidases_S8_3"/>
</dbReference>
<dbReference type="RefSeq" id="XP_010906967.1">
    <property type="nucleotide sequence ID" value="XM_010908665.2"/>
</dbReference>
<gene>
    <name evidence="17" type="primary">LOC105033755</name>
</gene>
<dbReference type="CDD" id="cd02120">
    <property type="entry name" value="PA_subtilisin_like"/>
    <property type="match status" value="1"/>
</dbReference>
<dbReference type="PROSITE" id="PS00138">
    <property type="entry name" value="SUBTILASE_SER"/>
    <property type="match status" value="1"/>
</dbReference>
<dbReference type="OrthoDB" id="781982at2759"/>
<dbReference type="GeneID" id="105033755"/>
<comment type="similarity">
    <text evidence="2 9 10">Belongs to the peptidase S8 family.</text>
</comment>
<evidence type="ECO:0000259" key="15">
    <source>
        <dbReference type="Pfam" id="PF17766"/>
    </source>
</evidence>
<dbReference type="PROSITE" id="PS00136">
    <property type="entry name" value="SUBTILASE_ASP"/>
    <property type="match status" value="1"/>
</dbReference>
<dbReference type="Gene3D" id="2.60.40.2310">
    <property type="match status" value="1"/>
</dbReference>
<feature type="domain" description="Peptidase S8/S53" evidence="12">
    <location>
        <begin position="145"/>
        <end position="582"/>
    </location>
</feature>
<evidence type="ECO:0000256" key="2">
    <source>
        <dbReference type="ARBA" id="ARBA00011073"/>
    </source>
</evidence>
<evidence type="ECO:0000259" key="13">
    <source>
        <dbReference type="Pfam" id="PF02225"/>
    </source>
</evidence>
<keyword evidence="7" id="KW-0325">Glycoprotein</keyword>
<keyword evidence="16" id="KW-1185">Reference proteome</keyword>
<keyword evidence="6 9" id="KW-0720">Serine protease</keyword>
<dbReference type="Pfam" id="PF05922">
    <property type="entry name" value="Inhibitor_I9"/>
    <property type="match status" value="1"/>
</dbReference>
<evidence type="ECO:0000256" key="1">
    <source>
        <dbReference type="ARBA" id="ARBA00004613"/>
    </source>
</evidence>
<dbReference type="Gene3D" id="3.50.30.30">
    <property type="match status" value="1"/>
</dbReference>
<dbReference type="InterPro" id="IPR041469">
    <property type="entry name" value="Subtilisin-like_FN3"/>
</dbReference>
<dbReference type="PROSITE" id="PS51892">
    <property type="entry name" value="SUBTILASE"/>
    <property type="match status" value="1"/>
</dbReference>
<dbReference type="InterPro" id="IPR023828">
    <property type="entry name" value="Peptidase_S8_Ser-AS"/>
</dbReference>
<evidence type="ECO:0000256" key="10">
    <source>
        <dbReference type="RuleBase" id="RU003355"/>
    </source>
</evidence>
<dbReference type="Pfam" id="PF17766">
    <property type="entry name" value="fn3_6"/>
    <property type="match status" value="1"/>
</dbReference>
<evidence type="ECO:0000256" key="11">
    <source>
        <dbReference type="SAM" id="SignalP"/>
    </source>
</evidence>
<dbReference type="KEGG" id="egu:105033755"/>
<dbReference type="CDD" id="cd04852">
    <property type="entry name" value="Peptidases_S8_3"/>
    <property type="match status" value="1"/>
</dbReference>
<dbReference type="GO" id="GO:0006508">
    <property type="term" value="P:proteolysis"/>
    <property type="evidence" value="ECO:0007669"/>
    <property type="project" value="UniProtKB-KW"/>
</dbReference>
<dbReference type="PANTHER" id="PTHR10795">
    <property type="entry name" value="PROPROTEIN CONVERTASE SUBTILISIN/KEXIN"/>
    <property type="match status" value="1"/>
</dbReference>
<dbReference type="Pfam" id="PF02225">
    <property type="entry name" value="PA"/>
    <property type="match status" value="1"/>
</dbReference>
<evidence type="ECO:0000256" key="7">
    <source>
        <dbReference type="ARBA" id="ARBA00023180"/>
    </source>
</evidence>
<evidence type="ECO:0000256" key="3">
    <source>
        <dbReference type="ARBA" id="ARBA00022670"/>
    </source>
</evidence>
<dbReference type="GO" id="GO:0005576">
    <property type="term" value="C:extracellular region"/>
    <property type="evidence" value="ECO:0007669"/>
    <property type="project" value="UniProtKB-SubCell"/>
</dbReference>
<evidence type="ECO:0000256" key="8">
    <source>
        <dbReference type="PIRSR" id="PIRSR615500-1"/>
    </source>
</evidence>
<dbReference type="Gene3D" id="3.40.50.200">
    <property type="entry name" value="Peptidase S8/S53 domain"/>
    <property type="match status" value="1"/>
</dbReference>
<dbReference type="SUPFAM" id="SSF52743">
    <property type="entry name" value="Subtilisin-like"/>
    <property type="match status" value="1"/>
</dbReference>
<dbReference type="InParanoid" id="A0A6I9QDP2"/>
<evidence type="ECO:0000256" key="9">
    <source>
        <dbReference type="PROSITE-ProRule" id="PRU01240"/>
    </source>
</evidence>
<feature type="chain" id="PRO_5026934498" evidence="11">
    <location>
        <begin position="27"/>
        <end position="764"/>
    </location>
</feature>
<dbReference type="InterPro" id="IPR000209">
    <property type="entry name" value="Peptidase_S8/S53_dom"/>
</dbReference>
<protein>
    <submittedName>
        <fullName evidence="17">Subtilisin-like protease SBT1.2</fullName>
    </submittedName>
</protein>
<feature type="domain" description="Subtilisin-like protease fibronectin type-III" evidence="15">
    <location>
        <begin position="662"/>
        <end position="761"/>
    </location>
</feature>
<comment type="subcellular location">
    <subcellularLocation>
        <location evidence="1">Secreted</location>
    </subcellularLocation>
</comment>
<proteinExistence type="inferred from homology"/>
<evidence type="ECO:0000256" key="5">
    <source>
        <dbReference type="ARBA" id="ARBA00022801"/>
    </source>
</evidence>
<sequence length="764" mass="81675">MDDHKLQVLFFAILSFYCLTPPMSHGQLLPIVEEDAAKIQTYIVHVERPEGPELLSSEDLESWHKSFLPNTTLDSGKPRLIYSYRDVISGFAARLTPQEVKAMEAKKGFLYAHPDKLRPLATTYTHKFLGLNNWTGGIWSNTLFGQGIVIGVLDTGILPTHPSFHDGGMPPKPVTWNGNCERLSGVRCNRKIIGAIAFNGGLLDSVIDTDGHGTHVASTTAGNFVGDASVLGMAEGTAAGMAPKAHLAIYKVCFQNGCFDSDSLKAIEQAIHDGVDVLSMSIGGDRTPSFDLDGIVHGSLSALSHGISAVAAAGNHGPSESSLSHDAPWVLTIGASSTDRKIRATVRLGDGTELDGESAYQPSSFNASGPWPIVFPGEYGDSDKVFCLENSLDNIDVRGKIVLCWEGNLENVEKGKVVYDAGGAAMVLGSLPDSGYTTSAEPHVLPVSHLSFMDATAFRDYYYSGSTSKSFTPNATIIFKETVFGYRPSPGVASFSSRGPATMNGGILKPDVLAPGVNILAAWPFDVGPNPSALATKTFNFLSGTSMATPHVSGIVALIKSKHRNWPPAYIQSAIITSARDLDLDGNLIVDENSNETAGIFATGAGQVNPEGALDPGLVYNIDPADYVGYVCGLGYSDYQVSILFNRRIRCSTVQTIDAPSLNYPSIMASLPRNSRQAVTVERTVTNVGDANSVYIARITEPAGVSVYLSTYQLGFYRQGQEMSFQVTVWVSGSGAGNNSTARGKLEWVSNKHVVKSPIAIKFV</sequence>
<feature type="signal peptide" evidence="11">
    <location>
        <begin position="1"/>
        <end position="26"/>
    </location>
</feature>
<keyword evidence="5 9" id="KW-0378">Hydrolase</keyword>
<dbReference type="InterPro" id="IPR037045">
    <property type="entry name" value="S8pro/Inhibitor_I9_sf"/>
</dbReference>
<dbReference type="InterPro" id="IPR003137">
    <property type="entry name" value="PA_domain"/>
</dbReference>
<organism evidence="16 17">
    <name type="scientific">Elaeis guineensis var. tenera</name>
    <name type="common">Oil palm</name>
    <dbReference type="NCBI Taxonomy" id="51953"/>
    <lineage>
        <taxon>Eukaryota</taxon>
        <taxon>Viridiplantae</taxon>
        <taxon>Streptophyta</taxon>
        <taxon>Embryophyta</taxon>
        <taxon>Tracheophyta</taxon>
        <taxon>Spermatophyta</taxon>
        <taxon>Magnoliopsida</taxon>
        <taxon>Liliopsida</taxon>
        <taxon>Arecaceae</taxon>
        <taxon>Arecoideae</taxon>
        <taxon>Cocoseae</taxon>
        <taxon>Elaeidinae</taxon>
        <taxon>Elaeis</taxon>
    </lineage>
</organism>
<evidence type="ECO:0000259" key="14">
    <source>
        <dbReference type="Pfam" id="PF05922"/>
    </source>
</evidence>
<evidence type="ECO:0000313" key="17">
    <source>
        <dbReference type="RefSeq" id="XP_010906967.1"/>
    </source>
</evidence>
<dbReference type="Gene3D" id="3.30.70.80">
    <property type="entry name" value="Peptidase S8 propeptide/proteinase inhibitor I9"/>
    <property type="match status" value="1"/>
</dbReference>
<dbReference type="GO" id="GO:0004252">
    <property type="term" value="F:serine-type endopeptidase activity"/>
    <property type="evidence" value="ECO:0007669"/>
    <property type="project" value="UniProtKB-UniRule"/>
</dbReference>
<dbReference type="InterPro" id="IPR036852">
    <property type="entry name" value="Peptidase_S8/S53_dom_sf"/>
</dbReference>
<feature type="domain" description="Inhibitor I9" evidence="14">
    <location>
        <begin position="41"/>
        <end position="120"/>
    </location>
</feature>
<evidence type="ECO:0000313" key="16">
    <source>
        <dbReference type="Proteomes" id="UP000504607"/>
    </source>
</evidence>
<feature type="active site" description="Charge relay system" evidence="8 9">
    <location>
        <position position="546"/>
    </location>
</feature>
<dbReference type="InterPro" id="IPR010259">
    <property type="entry name" value="S8pro/Inhibitor_I9"/>
</dbReference>
<evidence type="ECO:0000259" key="12">
    <source>
        <dbReference type="Pfam" id="PF00082"/>
    </source>
</evidence>
<reference evidence="17" key="1">
    <citation type="submission" date="2025-08" db="UniProtKB">
        <authorList>
            <consortium name="RefSeq"/>
        </authorList>
    </citation>
    <scope>IDENTIFICATION</scope>
</reference>